<feature type="region of interest" description="Disordered" evidence="1">
    <location>
        <begin position="190"/>
        <end position="226"/>
    </location>
</feature>
<dbReference type="AlphaFoldDB" id="A0A9W6SWV1"/>
<keyword evidence="3" id="KW-1185">Reference proteome</keyword>
<feature type="region of interest" description="Disordered" evidence="1">
    <location>
        <begin position="318"/>
        <end position="410"/>
    </location>
</feature>
<reference evidence="2" key="1">
    <citation type="submission" date="2023-04" db="EMBL/GenBank/DDBJ databases">
        <title>Candida boidinii NBRC 10035.</title>
        <authorList>
            <person name="Ichikawa N."/>
            <person name="Sato H."/>
            <person name="Tonouchi N."/>
        </authorList>
    </citation>
    <scope>NUCLEOTIDE SEQUENCE</scope>
    <source>
        <strain evidence="2">NBRC 10035</strain>
    </source>
</reference>
<feature type="compositionally biased region" description="Polar residues" evidence="1">
    <location>
        <begin position="612"/>
        <end position="621"/>
    </location>
</feature>
<proteinExistence type="predicted"/>
<evidence type="ECO:0000313" key="2">
    <source>
        <dbReference type="EMBL" id="GME67770.1"/>
    </source>
</evidence>
<protein>
    <submittedName>
        <fullName evidence="2">Unnamed protein product</fullName>
    </submittedName>
</protein>
<organism evidence="2 3">
    <name type="scientific">Candida boidinii</name>
    <name type="common">Yeast</name>
    <dbReference type="NCBI Taxonomy" id="5477"/>
    <lineage>
        <taxon>Eukaryota</taxon>
        <taxon>Fungi</taxon>
        <taxon>Dikarya</taxon>
        <taxon>Ascomycota</taxon>
        <taxon>Saccharomycotina</taxon>
        <taxon>Pichiomycetes</taxon>
        <taxon>Pichiales</taxon>
        <taxon>Pichiaceae</taxon>
        <taxon>Ogataea</taxon>
        <taxon>Ogataea/Candida clade</taxon>
    </lineage>
</organism>
<feature type="compositionally biased region" description="Polar residues" evidence="1">
    <location>
        <begin position="562"/>
        <end position="574"/>
    </location>
</feature>
<feature type="region of interest" description="Disordered" evidence="1">
    <location>
        <begin position="446"/>
        <end position="511"/>
    </location>
</feature>
<gene>
    <name evidence="2" type="ORF">Cboi02_000113800</name>
</gene>
<feature type="region of interest" description="Disordered" evidence="1">
    <location>
        <begin position="534"/>
        <end position="599"/>
    </location>
</feature>
<name>A0A9W6SWV1_CANBO</name>
<feature type="compositionally biased region" description="Polar residues" evidence="1">
    <location>
        <begin position="348"/>
        <end position="386"/>
    </location>
</feature>
<dbReference type="Gene3D" id="3.30.200.20">
    <property type="entry name" value="Phosphorylase Kinase, domain 1"/>
    <property type="match status" value="1"/>
</dbReference>
<feature type="region of interest" description="Disordered" evidence="1">
    <location>
        <begin position="612"/>
        <end position="650"/>
    </location>
</feature>
<evidence type="ECO:0000256" key="1">
    <source>
        <dbReference type="SAM" id="MobiDB-lite"/>
    </source>
</evidence>
<feature type="compositionally biased region" description="Low complexity" evidence="1">
    <location>
        <begin position="576"/>
        <end position="596"/>
    </location>
</feature>
<feature type="compositionally biased region" description="Polar residues" evidence="1">
    <location>
        <begin position="534"/>
        <end position="550"/>
    </location>
</feature>
<dbReference type="Proteomes" id="UP001165120">
    <property type="component" value="Unassembled WGS sequence"/>
</dbReference>
<feature type="compositionally biased region" description="Polar residues" evidence="1">
    <location>
        <begin position="499"/>
        <end position="511"/>
    </location>
</feature>
<comment type="caution">
    <text evidence="2">The sequence shown here is derived from an EMBL/GenBank/DDBJ whole genome shotgun (WGS) entry which is preliminary data.</text>
</comment>
<evidence type="ECO:0000313" key="3">
    <source>
        <dbReference type="Proteomes" id="UP001165120"/>
    </source>
</evidence>
<feature type="region of interest" description="Disordered" evidence="1">
    <location>
        <begin position="246"/>
        <end position="297"/>
    </location>
</feature>
<feature type="compositionally biased region" description="Low complexity" evidence="1">
    <location>
        <begin position="630"/>
        <end position="650"/>
    </location>
</feature>
<sequence length="913" mass="101023">MSDIDDSLDKIFDQVANKLSNFQLDSPISDRNIRKELKNTQFNNNINDDLDQPHLPSKSNSKSTYIGKSVSSYAISTPSSCKHYSNGLGGFHEDETGNNGNELDLMETSFDSIEHTPYKTTALTETPLIKPPNSSLKKTISKSQTSFNLSSTLDINKSSTLIHDHDLNSESCKKNIIDLNDLISSRKNSNFSSKIPKRSPNTIPMSASSPNLSRFTNNDNSTSPLSAISKNHSLAIQSSRLPVPKTHLINRKVRNTNDSVDVTPNLPPEKRRLFSENRNIGISSNNDNDSNKNNKKSSVYSRLVIESNTKKEMPPLRFISTLSSGNPKLSSATLASSDKSTLSAASSIQNTTKITGSKYQSTRKTSNPQRKISNPRSHFHNSQLTGAATHDTRDDKKESVPKYTNPEFQLPQTSSFKIPIMKPVHSVNKISMELGPIQNPSIASLKVTNHNSNNNNSNSLHANSDNISQTNDTNLPSYLKPTRSSLRKLSSADGKENTRSGSATLNSNSIRRRSANYTASYSNMDIQRNTSSQANHKLDSLNSTSVNTITVPHRDTSHSKSQRYSISNSNNKFRVSSLGSTSSGNSNSSSSFSSRIGSRDFKYPNNLSSSIENDLYPNSNHNNDHDYVYSSPSSMSSKPEIPSNNLNSSSSTFTAPLIVKKTRSSKPLSNAANVSQFTSTTLKGAIRHSSSTNKLSLNSSSGKCIDASILNQDQSKRVSVHRLSSAAKDNNSLKRRSIQNVAQLQRPVSQQHHYQGYDDFATRTGQISRDINNSVELYQRLMTHPATSKDMCLMENLFSEPLSPSEGIKPESLSAKRPDMFDSLSVYEKGEIIRKEEVYFTGLTKQIKKKVDITNFVENFGFDKKDKNYDAIVGDHINYRYEIKKILGSGAFGTVLACTDHKLGSLRTYLYSR</sequence>
<feature type="compositionally biased region" description="Low complexity" evidence="1">
    <location>
        <begin position="449"/>
        <end position="466"/>
    </location>
</feature>
<dbReference type="EMBL" id="BSXN01000247">
    <property type="protein sequence ID" value="GME67770.1"/>
    <property type="molecule type" value="Genomic_DNA"/>
</dbReference>
<feature type="compositionally biased region" description="Low complexity" evidence="1">
    <location>
        <begin position="328"/>
        <end position="347"/>
    </location>
</feature>
<feature type="compositionally biased region" description="Polar residues" evidence="1">
    <location>
        <begin position="467"/>
        <end position="488"/>
    </location>
</feature>
<feature type="region of interest" description="Disordered" evidence="1">
    <location>
        <begin position="43"/>
        <end position="63"/>
    </location>
</feature>
<feature type="compositionally biased region" description="Basic and acidic residues" evidence="1">
    <location>
        <begin position="390"/>
        <end position="400"/>
    </location>
</feature>
<accession>A0A9W6SWV1</accession>